<evidence type="ECO:0000313" key="9">
    <source>
        <dbReference type="EMBL" id="MBL6445556.1"/>
    </source>
</evidence>
<evidence type="ECO:0000256" key="3">
    <source>
        <dbReference type="ARBA" id="ARBA00022679"/>
    </source>
</evidence>
<dbReference type="PRINTS" id="PR00344">
    <property type="entry name" value="BCTRLSENSOR"/>
</dbReference>
<comment type="caution">
    <text evidence="9">The sequence shown here is derived from an EMBL/GenBank/DDBJ whole genome shotgun (WGS) entry which is preliminary data.</text>
</comment>
<dbReference type="InterPro" id="IPR036890">
    <property type="entry name" value="HATPase_C_sf"/>
</dbReference>
<dbReference type="InterPro" id="IPR050351">
    <property type="entry name" value="BphY/WalK/GraS-like"/>
</dbReference>
<evidence type="ECO:0000256" key="6">
    <source>
        <dbReference type="ARBA" id="ARBA00022840"/>
    </source>
</evidence>
<keyword evidence="4" id="KW-0547">Nucleotide-binding</keyword>
<dbReference type="GO" id="GO:0007234">
    <property type="term" value="P:osmosensory signaling via phosphorelay pathway"/>
    <property type="evidence" value="ECO:0007669"/>
    <property type="project" value="TreeGrafter"/>
</dbReference>
<dbReference type="Proteomes" id="UP000614216">
    <property type="component" value="Unassembled WGS sequence"/>
</dbReference>
<dbReference type="GO" id="GO:0030295">
    <property type="term" value="F:protein kinase activator activity"/>
    <property type="evidence" value="ECO:0007669"/>
    <property type="project" value="TreeGrafter"/>
</dbReference>
<dbReference type="EC" id="2.7.13.3" evidence="2"/>
<name>A0A937FZ39_9BACT</name>
<dbReference type="GO" id="GO:0005524">
    <property type="term" value="F:ATP binding"/>
    <property type="evidence" value="ECO:0007669"/>
    <property type="project" value="UniProtKB-KW"/>
</dbReference>
<dbReference type="PROSITE" id="PS50109">
    <property type="entry name" value="HIS_KIN"/>
    <property type="match status" value="1"/>
</dbReference>
<dbReference type="PANTHER" id="PTHR42878">
    <property type="entry name" value="TWO-COMPONENT HISTIDINE KINASE"/>
    <property type="match status" value="1"/>
</dbReference>
<dbReference type="AlphaFoldDB" id="A0A937FZ39"/>
<evidence type="ECO:0000256" key="1">
    <source>
        <dbReference type="ARBA" id="ARBA00000085"/>
    </source>
</evidence>
<dbReference type="CDD" id="cd00075">
    <property type="entry name" value="HATPase"/>
    <property type="match status" value="1"/>
</dbReference>
<evidence type="ECO:0000256" key="4">
    <source>
        <dbReference type="ARBA" id="ARBA00022741"/>
    </source>
</evidence>
<dbReference type="SMART" id="SM00387">
    <property type="entry name" value="HATPase_c"/>
    <property type="match status" value="1"/>
</dbReference>
<sequence length="263" mass="30211">MEPTALMYSKSEGFSPRSLFFNLKEIICYVFYRHVYRFCYKSSLILAITAKPCNKRTRITIKNELPWVNYCISRVDKTIENIGAFNKASNHHNMEYLNLRQTVDGIVRKRKRLATMVGVEIEVSIKREIFIYMNREIFEIIIRNILDNAIQYSDDKKRKKIVYINAIENWEHLFISIKDNGIGIPDKEAGKIFRMFYKVAPSSPGVGAGLYLAKKAIEKVKGSIDVVSSVGLGSEFLINLPSVISILQPKRIIEKQSGPNNSY</sequence>
<dbReference type="InterPro" id="IPR003594">
    <property type="entry name" value="HATPase_dom"/>
</dbReference>
<evidence type="ECO:0000256" key="5">
    <source>
        <dbReference type="ARBA" id="ARBA00022777"/>
    </source>
</evidence>
<evidence type="ECO:0000256" key="2">
    <source>
        <dbReference type="ARBA" id="ARBA00012438"/>
    </source>
</evidence>
<protein>
    <recommendedName>
        <fullName evidence="2">histidine kinase</fullName>
        <ecNumber evidence="2">2.7.13.3</ecNumber>
    </recommendedName>
</protein>
<keyword evidence="10" id="KW-1185">Reference proteome</keyword>
<dbReference type="GO" id="GO:0000156">
    <property type="term" value="F:phosphorelay response regulator activity"/>
    <property type="evidence" value="ECO:0007669"/>
    <property type="project" value="TreeGrafter"/>
</dbReference>
<keyword evidence="7" id="KW-0902">Two-component regulatory system</keyword>
<feature type="domain" description="Histidine kinase" evidence="8">
    <location>
        <begin position="74"/>
        <end position="244"/>
    </location>
</feature>
<accession>A0A937FZ39</accession>
<dbReference type="Pfam" id="PF02518">
    <property type="entry name" value="HATPase_c"/>
    <property type="match status" value="1"/>
</dbReference>
<dbReference type="InterPro" id="IPR005467">
    <property type="entry name" value="His_kinase_dom"/>
</dbReference>
<comment type="catalytic activity">
    <reaction evidence="1">
        <text>ATP + protein L-histidine = ADP + protein N-phospho-L-histidine.</text>
        <dbReference type="EC" id="2.7.13.3"/>
    </reaction>
</comment>
<dbReference type="InterPro" id="IPR004358">
    <property type="entry name" value="Sig_transdc_His_kin-like_C"/>
</dbReference>
<dbReference type="Gene3D" id="3.30.565.10">
    <property type="entry name" value="Histidine kinase-like ATPase, C-terminal domain"/>
    <property type="match status" value="1"/>
</dbReference>
<keyword evidence="5 9" id="KW-0418">Kinase</keyword>
<evidence type="ECO:0000256" key="7">
    <source>
        <dbReference type="ARBA" id="ARBA00023012"/>
    </source>
</evidence>
<keyword evidence="3" id="KW-0808">Transferase</keyword>
<dbReference type="EMBL" id="JAEUGD010000016">
    <property type="protein sequence ID" value="MBL6445556.1"/>
    <property type="molecule type" value="Genomic_DNA"/>
</dbReference>
<proteinExistence type="predicted"/>
<dbReference type="RefSeq" id="WP_202855099.1">
    <property type="nucleotide sequence ID" value="NZ_JAEUGD010000016.1"/>
</dbReference>
<evidence type="ECO:0000313" key="10">
    <source>
        <dbReference type="Proteomes" id="UP000614216"/>
    </source>
</evidence>
<dbReference type="GO" id="GO:0004673">
    <property type="term" value="F:protein histidine kinase activity"/>
    <property type="evidence" value="ECO:0007669"/>
    <property type="project" value="UniProtKB-EC"/>
</dbReference>
<dbReference type="PANTHER" id="PTHR42878:SF7">
    <property type="entry name" value="SENSOR HISTIDINE KINASE GLRK"/>
    <property type="match status" value="1"/>
</dbReference>
<keyword evidence="6" id="KW-0067">ATP-binding</keyword>
<dbReference type="SUPFAM" id="SSF55874">
    <property type="entry name" value="ATPase domain of HSP90 chaperone/DNA topoisomerase II/histidine kinase"/>
    <property type="match status" value="1"/>
</dbReference>
<organism evidence="9 10">
    <name type="scientific">Fulvivirga marina</name>
    <dbReference type="NCBI Taxonomy" id="2494733"/>
    <lineage>
        <taxon>Bacteria</taxon>
        <taxon>Pseudomonadati</taxon>
        <taxon>Bacteroidota</taxon>
        <taxon>Cytophagia</taxon>
        <taxon>Cytophagales</taxon>
        <taxon>Fulvivirgaceae</taxon>
        <taxon>Fulvivirga</taxon>
    </lineage>
</organism>
<reference evidence="9" key="1">
    <citation type="submission" date="2021-01" db="EMBL/GenBank/DDBJ databases">
        <title>Fulvivirga kasyanovii gen. nov., sp nov., a novel member of the phylum Bacteroidetes isolated from seawater in a mussel farm.</title>
        <authorList>
            <person name="Zhao L.-H."/>
            <person name="Wang Z.-J."/>
        </authorList>
    </citation>
    <scope>NUCLEOTIDE SEQUENCE</scope>
    <source>
        <strain evidence="9">29W222</strain>
    </source>
</reference>
<evidence type="ECO:0000259" key="8">
    <source>
        <dbReference type="PROSITE" id="PS50109"/>
    </source>
</evidence>
<gene>
    <name evidence="9" type="ORF">JMN32_04505</name>
</gene>